<evidence type="ECO:0000313" key="3">
    <source>
        <dbReference type="Proteomes" id="UP000076167"/>
    </source>
</evidence>
<dbReference type="SUPFAM" id="SSF143011">
    <property type="entry name" value="RelE-like"/>
    <property type="match status" value="1"/>
</dbReference>
<reference evidence="2 3" key="1">
    <citation type="submission" date="2015-12" db="EMBL/GenBank/DDBJ databases">
        <title>Genome sequence of Thalassospira xiamenensis MCCC 1A03005.</title>
        <authorList>
            <person name="Lu L."/>
            <person name="Lai Q."/>
            <person name="Shao Z."/>
            <person name="Qian P."/>
        </authorList>
    </citation>
    <scope>NUCLEOTIDE SEQUENCE [LARGE SCALE GENOMIC DNA]</scope>
    <source>
        <strain evidence="2 3">MCCC 1A03005</strain>
    </source>
</reference>
<dbReference type="EMBL" id="LPXL01000042">
    <property type="protein sequence ID" value="KZD00570.1"/>
    <property type="molecule type" value="Genomic_DNA"/>
</dbReference>
<dbReference type="RefSeq" id="WP_063091832.1">
    <property type="nucleotide sequence ID" value="NZ_DFMA01000019.1"/>
</dbReference>
<proteinExistence type="predicted"/>
<organism evidence="2 3">
    <name type="scientific">Thalassospira xiamenensis</name>
    <dbReference type="NCBI Taxonomy" id="220697"/>
    <lineage>
        <taxon>Bacteria</taxon>
        <taxon>Pseudomonadati</taxon>
        <taxon>Pseudomonadota</taxon>
        <taxon>Alphaproteobacteria</taxon>
        <taxon>Rhodospirillales</taxon>
        <taxon>Thalassospiraceae</taxon>
        <taxon>Thalassospira</taxon>
    </lineage>
</organism>
<accession>A0ABR5XYX6</accession>
<dbReference type="Gene3D" id="3.30.2310.20">
    <property type="entry name" value="RelE-like"/>
    <property type="match status" value="1"/>
</dbReference>
<dbReference type="NCBIfam" id="TIGR02385">
    <property type="entry name" value="RelE_StbE"/>
    <property type="match status" value="1"/>
</dbReference>
<evidence type="ECO:0000256" key="1">
    <source>
        <dbReference type="ARBA" id="ARBA00022649"/>
    </source>
</evidence>
<gene>
    <name evidence="2" type="ORF">AUP40_21550</name>
</gene>
<dbReference type="Pfam" id="PF15738">
    <property type="entry name" value="YafQ_toxin"/>
    <property type="match status" value="1"/>
</dbReference>
<dbReference type="InterPro" id="IPR035093">
    <property type="entry name" value="RelE/ParE_toxin_dom_sf"/>
</dbReference>
<protein>
    <submittedName>
        <fullName evidence="2">Addiction module antitoxin</fullName>
    </submittedName>
</protein>
<dbReference type="PANTHER" id="PTHR40588:SF1">
    <property type="entry name" value="MRNA INTERFERASE TOXIN YAFQ"/>
    <property type="match status" value="1"/>
</dbReference>
<dbReference type="InterPro" id="IPR004386">
    <property type="entry name" value="Toxin_YafQ-like"/>
</dbReference>
<dbReference type="PIRSF" id="PIRSF006156">
    <property type="entry name" value="YafQ"/>
    <property type="match status" value="1"/>
</dbReference>
<dbReference type="Proteomes" id="UP000076167">
    <property type="component" value="Unassembled WGS sequence"/>
</dbReference>
<name>A0ABR5XYX6_9PROT</name>
<dbReference type="InterPro" id="IPR007712">
    <property type="entry name" value="RelE/ParE_toxin"/>
</dbReference>
<dbReference type="PANTHER" id="PTHR40588">
    <property type="entry name" value="MRNA INTERFERASE TOXIN YAFQ"/>
    <property type="match status" value="1"/>
</dbReference>
<sequence length="93" mass="10953">MRTIEYSTRFKRDYKREAKGRFRSDIDAILMPVLEDLVADKPLDAQYHDHDLSGNWRGYRECHLKPDLLLIHRKDGADILRLARLGSHSELFS</sequence>
<keyword evidence="1" id="KW-1277">Toxin-antitoxin system</keyword>
<comment type="caution">
    <text evidence="2">The sequence shown here is derived from an EMBL/GenBank/DDBJ whole genome shotgun (WGS) entry which is preliminary data.</text>
</comment>
<keyword evidence="3" id="KW-1185">Reference proteome</keyword>
<evidence type="ECO:0000313" key="2">
    <source>
        <dbReference type="EMBL" id="KZD00570.1"/>
    </source>
</evidence>